<reference evidence="1" key="1">
    <citation type="submission" date="2007-08" db="EMBL/GenBank/DDBJ databases">
        <authorList>
            <person name="Frangeul L."/>
        </authorList>
    </citation>
    <scope>NUCLEOTIDE SEQUENCE</scope>
    <source>
        <strain evidence="1">PCC 7806</strain>
    </source>
</reference>
<name>A8YHD3_MICA7</name>
<protein>
    <submittedName>
        <fullName evidence="1">Similar to tr|P73252|P73252</fullName>
    </submittedName>
</protein>
<sequence>MILKPMTKELLIEINREGNIELPPEVQTRLNPGDKYMISLTEDSIILKKVHQDKVNLEQFFERLEAMEPDPNQPTLAEISQMIKEARQIRRANS</sequence>
<accession>A8YHD3</accession>
<evidence type="ECO:0000313" key="1">
    <source>
        <dbReference type="EMBL" id="CAO88166.1"/>
    </source>
</evidence>
<proteinExistence type="predicted"/>
<dbReference type="EMBL" id="AM778943">
    <property type="protein sequence ID" value="CAO88166.1"/>
    <property type="molecule type" value="Genomic_DNA"/>
</dbReference>
<dbReference type="AlphaFoldDB" id="A8YHD3"/>
<gene>
    <name evidence="1" type="ORF">IPF_1898</name>
</gene>
<organism evidence="1">
    <name type="scientific">Microcystis aeruginosa (strain PCC 7806)</name>
    <dbReference type="NCBI Taxonomy" id="267872"/>
    <lineage>
        <taxon>Bacteria</taxon>
        <taxon>Bacillati</taxon>
        <taxon>Cyanobacteriota</taxon>
        <taxon>Cyanophyceae</taxon>
        <taxon>Oscillatoriophycideae</taxon>
        <taxon>Chroococcales</taxon>
        <taxon>Microcystaceae</taxon>
        <taxon>Microcystis</taxon>
    </lineage>
</organism>